<dbReference type="GeneID" id="77136397"/>
<dbReference type="Proteomes" id="UP000000819">
    <property type="component" value="Chromosome VIII"/>
</dbReference>
<dbReference type="VEuPathDB" id="MicrosporidiaDB:ECU08_0655"/>
<evidence type="ECO:0000313" key="1">
    <source>
        <dbReference type="EMBL" id="CCI73966.1"/>
    </source>
</evidence>
<keyword evidence="2" id="KW-1185">Reference proteome</keyword>
<sequence length="47" mass="5305">MEEAEYCEGEGLDAIIRSLRELSADLDHLLLLGSDIKELGRNLDKFL</sequence>
<dbReference type="InParanoid" id="I7IV45"/>
<dbReference type="RefSeq" id="NP_001402523.1">
    <property type="nucleotide sequence ID" value="NM_001415222.1"/>
</dbReference>
<reference evidence="1 2" key="1">
    <citation type="journal article" date="2001" name="Nature">
        <title>Genome sequence and gene compaction of the eukaryote parasite Encephalitozoon cuniculi.</title>
        <authorList>
            <person name="Katinka M.D."/>
            <person name="Duprat S."/>
            <person name="Cornillot E."/>
            <person name="Metenier G."/>
            <person name="Thomarat F."/>
            <person name="Prensier G."/>
            <person name="Barbe V."/>
            <person name="Peyretaillade E."/>
            <person name="Brottier P."/>
            <person name="Wincker P."/>
            <person name="Delbac F."/>
            <person name="El Alaoui H."/>
            <person name="Peyret P."/>
            <person name="Saurin W."/>
            <person name="Gouy M."/>
            <person name="Weissenbach J."/>
            <person name="Vivares C.P."/>
        </authorList>
    </citation>
    <scope>NUCLEOTIDE SEQUENCE [LARGE SCALE GENOMIC DNA]</scope>
    <source>
        <strain evidence="1 2">GB-M1</strain>
    </source>
</reference>
<evidence type="ECO:0000313" key="2">
    <source>
        <dbReference type="Proteomes" id="UP000000819"/>
    </source>
</evidence>
<name>I7IV45_ENCCU</name>
<organism evidence="1 2">
    <name type="scientific">Encephalitozoon cuniculi (strain GB-M1)</name>
    <name type="common">Microsporidian parasite</name>
    <dbReference type="NCBI Taxonomy" id="284813"/>
    <lineage>
        <taxon>Eukaryota</taxon>
        <taxon>Fungi</taxon>
        <taxon>Fungi incertae sedis</taxon>
        <taxon>Microsporidia</taxon>
        <taxon>Unikaryonidae</taxon>
        <taxon>Encephalitozoon</taxon>
    </lineage>
</organism>
<dbReference type="KEGG" id="ecu:ECU08_0655"/>
<protein>
    <submittedName>
        <fullName evidence="1">ECU08_0655 protein</fullName>
    </submittedName>
</protein>
<proteinExistence type="predicted"/>
<reference evidence="1 2" key="2">
    <citation type="journal article" date="2009" name="BMC Genomics">
        <title>Identification of transcriptional signals in Encephalitozoon cuniculi widespread among Microsporidia phylum: support for accurate structural genome annotation.</title>
        <authorList>
            <person name="Peyretaillade E."/>
            <person name="Goncalves O."/>
            <person name="Terrat S."/>
            <person name="Dugat-Bony E."/>
            <person name="Wincker P."/>
            <person name="Cornman R.S."/>
            <person name="Evans J.D."/>
            <person name="Delbac F."/>
            <person name="Peyret P."/>
        </authorList>
    </citation>
    <scope>NUCLEOTIDE SEQUENCE [LARGE SCALE GENOMIC DNA]</scope>
    <source>
        <strain evidence="1 2">GB-M1</strain>
    </source>
</reference>
<dbReference type="EMBL" id="AL590448">
    <property type="protein sequence ID" value="CCI73966.1"/>
    <property type="molecule type" value="Genomic_DNA"/>
</dbReference>
<dbReference type="AlphaFoldDB" id="I7IV45"/>
<accession>I7IV45</accession>
<gene>
    <name evidence="1" type="ordered locus">ECU08_0655</name>
</gene>
<dbReference type="HOGENOM" id="CLU_3175385_0_0_1"/>